<name>A0ACB9G6H5_CICIN</name>
<protein>
    <submittedName>
        <fullName evidence="1">Uncharacterized protein</fullName>
    </submittedName>
</protein>
<dbReference type="Proteomes" id="UP001055811">
    <property type="component" value="Linkage Group LG02"/>
</dbReference>
<evidence type="ECO:0000313" key="1">
    <source>
        <dbReference type="EMBL" id="KAI3778631.1"/>
    </source>
</evidence>
<keyword evidence="2" id="KW-1185">Reference proteome</keyword>
<evidence type="ECO:0000313" key="2">
    <source>
        <dbReference type="Proteomes" id="UP001055811"/>
    </source>
</evidence>
<reference evidence="1 2" key="2">
    <citation type="journal article" date="2022" name="Mol. Ecol. Resour.">
        <title>The genomes of chicory, endive, great burdock and yacon provide insights into Asteraceae paleo-polyploidization history and plant inulin production.</title>
        <authorList>
            <person name="Fan W."/>
            <person name="Wang S."/>
            <person name="Wang H."/>
            <person name="Wang A."/>
            <person name="Jiang F."/>
            <person name="Liu H."/>
            <person name="Zhao H."/>
            <person name="Xu D."/>
            <person name="Zhang Y."/>
        </authorList>
    </citation>
    <scope>NUCLEOTIDE SEQUENCE [LARGE SCALE GENOMIC DNA]</scope>
    <source>
        <strain evidence="2">cv. Punajuju</strain>
        <tissue evidence="1">Leaves</tissue>
    </source>
</reference>
<gene>
    <name evidence="1" type="ORF">L2E82_08012</name>
</gene>
<accession>A0ACB9G6H5</accession>
<proteinExistence type="predicted"/>
<reference evidence="2" key="1">
    <citation type="journal article" date="2022" name="Mol. Ecol. Resour.">
        <title>The genomes of chicory, endive, great burdock and yacon provide insights into Asteraceae palaeo-polyploidization history and plant inulin production.</title>
        <authorList>
            <person name="Fan W."/>
            <person name="Wang S."/>
            <person name="Wang H."/>
            <person name="Wang A."/>
            <person name="Jiang F."/>
            <person name="Liu H."/>
            <person name="Zhao H."/>
            <person name="Xu D."/>
            <person name="Zhang Y."/>
        </authorList>
    </citation>
    <scope>NUCLEOTIDE SEQUENCE [LARGE SCALE GENOMIC DNA]</scope>
    <source>
        <strain evidence="2">cv. Punajuju</strain>
    </source>
</reference>
<sequence length="418" mass="47034">MGCFFSCFRVRDDPRPQINPVFQPISAVTIVWFRNQGFQTNLIVFNSWFLFSFFQEPLDSLASNNLWSVLVPEAEDVDQLQGKNGGYGATGSPVSDDGLRAEAKFLKACGTLPQTPDEIRNSKKFTDSQPQSGNMEATFHSWLPNTTTEKPLEKQPDQVHLPIKLFEEWENESDSSQHSPNSFKTGKCTNSNCTTSSEGCMVIDPVKETQTLNTSISYTPMVASTLCKTKSVRFEGESDTSSSSSKSKLEKINDQNLKKPSGTPCDQSVKPSPYPTPLKLTNDMQTPGTVFPSSVYNKESGKNPRIRLQYVHSGVDPEIFSLLEPPIEEMLNSDKLEECFEHDDKETPQSQIHWNNNNGDKISWWDGNGIPNTTNKYKEDQKVSWHATPFEERLEKALSDDKFITERKQIGQTSAILF</sequence>
<organism evidence="1 2">
    <name type="scientific">Cichorium intybus</name>
    <name type="common">Chicory</name>
    <dbReference type="NCBI Taxonomy" id="13427"/>
    <lineage>
        <taxon>Eukaryota</taxon>
        <taxon>Viridiplantae</taxon>
        <taxon>Streptophyta</taxon>
        <taxon>Embryophyta</taxon>
        <taxon>Tracheophyta</taxon>
        <taxon>Spermatophyta</taxon>
        <taxon>Magnoliopsida</taxon>
        <taxon>eudicotyledons</taxon>
        <taxon>Gunneridae</taxon>
        <taxon>Pentapetalae</taxon>
        <taxon>asterids</taxon>
        <taxon>campanulids</taxon>
        <taxon>Asterales</taxon>
        <taxon>Asteraceae</taxon>
        <taxon>Cichorioideae</taxon>
        <taxon>Cichorieae</taxon>
        <taxon>Cichoriinae</taxon>
        <taxon>Cichorium</taxon>
    </lineage>
</organism>
<dbReference type="EMBL" id="CM042010">
    <property type="protein sequence ID" value="KAI3778631.1"/>
    <property type="molecule type" value="Genomic_DNA"/>
</dbReference>
<comment type="caution">
    <text evidence="1">The sequence shown here is derived from an EMBL/GenBank/DDBJ whole genome shotgun (WGS) entry which is preliminary data.</text>
</comment>